<organism evidence="4 5">
    <name type="scientific">Streptomyces albiaxialis</name>
    <dbReference type="NCBI Taxonomy" id="329523"/>
    <lineage>
        <taxon>Bacteria</taxon>
        <taxon>Bacillati</taxon>
        <taxon>Actinomycetota</taxon>
        <taxon>Actinomycetes</taxon>
        <taxon>Kitasatosporales</taxon>
        <taxon>Streptomycetaceae</taxon>
        <taxon>Streptomyces</taxon>
    </lineage>
</organism>
<evidence type="ECO:0000256" key="2">
    <source>
        <dbReference type="ARBA" id="ARBA00022490"/>
    </source>
</evidence>
<keyword evidence="2" id="KW-0963">Cytoplasm</keyword>
<feature type="domain" description="CSD" evidence="3">
    <location>
        <begin position="1"/>
        <end position="66"/>
    </location>
</feature>
<comment type="caution">
    <text evidence="4">The sequence shown here is derived from an EMBL/GenBank/DDBJ whole genome shotgun (WGS) entry which is preliminary data.</text>
</comment>
<dbReference type="SMART" id="SM00357">
    <property type="entry name" value="CSP"/>
    <property type="match status" value="1"/>
</dbReference>
<dbReference type="PIRSF" id="PIRSF002599">
    <property type="entry name" value="Cold_shock_A"/>
    <property type="match status" value="1"/>
</dbReference>
<proteinExistence type="predicted"/>
<dbReference type="InterPro" id="IPR011129">
    <property type="entry name" value="CSD"/>
</dbReference>
<sequence length="75" mass="7940">MPEGTVVWFDSEQGVGVIAQDHGGPDIAAHHSAVLGPATRALLPGERVRFDLTLDAKGTRADNILPLGRARTRSP</sequence>
<dbReference type="InterPro" id="IPR012340">
    <property type="entry name" value="NA-bd_OB-fold"/>
</dbReference>
<comment type="subcellular location">
    <subcellularLocation>
        <location evidence="1">Cytoplasm</location>
    </subcellularLocation>
</comment>
<reference evidence="4 5" key="1">
    <citation type="journal article" date="2019" name="Int. J. Syst. Evol. Microbiol.">
        <title>The Global Catalogue of Microorganisms (GCM) 10K type strain sequencing project: providing services to taxonomists for standard genome sequencing and annotation.</title>
        <authorList>
            <consortium name="The Broad Institute Genomics Platform"/>
            <consortium name="The Broad Institute Genome Sequencing Center for Infectious Disease"/>
            <person name="Wu L."/>
            <person name="Ma J."/>
        </authorList>
    </citation>
    <scope>NUCLEOTIDE SEQUENCE [LARGE SCALE GENOMIC DNA]</scope>
    <source>
        <strain evidence="4 5">JCM 15478</strain>
    </source>
</reference>
<dbReference type="PRINTS" id="PR00050">
    <property type="entry name" value="COLDSHOCK"/>
</dbReference>
<evidence type="ECO:0000256" key="1">
    <source>
        <dbReference type="ARBA" id="ARBA00004496"/>
    </source>
</evidence>
<evidence type="ECO:0000259" key="3">
    <source>
        <dbReference type="PROSITE" id="PS51857"/>
    </source>
</evidence>
<dbReference type="Proteomes" id="UP001500016">
    <property type="component" value="Unassembled WGS sequence"/>
</dbReference>
<name>A0ABN2WDW7_9ACTN</name>
<dbReference type="SUPFAM" id="SSF50249">
    <property type="entry name" value="Nucleic acid-binding proteins"/>
    <property type="match status" value="1"/>
</dbReference>
<dbReference type="Pfam" id="PF00313">
    <property type="entry name" value="CSD"/>
    <property type="match status" value="1"/>
</dbReference>
<keyword evidence="5" id="KW-1185">Reference proteome</keyword>
<evidence type="ECO:0000313" key="4">
    <source>
        <dbReference type="EMBL" id="GAA2089612.1"/>
    </source>
</evidence>
<dbReference type="InterPro" id="IPR002059">
    <property type="entry name" value="CSP_DNA-bd"/>
</dbReference>
<dbReference type="Gene3D" id="2.40.50.140">
    <property type="entry name" value="Nucleic acid-binding proteins"/>
    <property type="match status" value="1"/>
</dbReference>
<gene>
    <name evidence="4" type="ORF">GCM10009801_54020</name>
</gene>
<dbReference type="PROSITE" id="PS51857">
    <property type="entry name" value="CSD_2"/>
    <property type="match status" value="1"/>
</dbReference>
<protein>
    <recommendedName>
        <fullName evidence="3">CSD domain-containing protein</fullName>
    </recommendedName>
</protein>
<evidence type="ECO:0000313" key="5">
    <source>
        <dbReference type="Proteomes" id="UP001500016"/>
    </source>
</evidence>
<dbReference type="InterPro" id="IPR012156">
    <property type="entry name" value="Cold_shock_CspA"/>
</dbReference>
<accession>A0ABN2WDW7</accession>
<dbReference type="RefSeq" id="WP_344531891.1">
    <property type="nucleotide sequence ID" value="NZ_BAAAPE010000013.1"/>
</dbReference>
<dbReference type="EMBL" id="BAAAPE010000013">
    <property type="protein sequence ID" value="GAA2089612.1"/>
    <property type="molecule type" value="Genomic_DNA"/>
</dbReference>